<proteinExistence type="inferred from homology"/>
<dbReference type="EMBL" id="FMZB01000002">
    <property type="protein sequence ID" value="SDC32857.1"/>
    <property type="molecule type" value="Genomic_DNA"/>
</dbReference>
<dbReference type="PROSITE" id="PS51257">
    <property type="entry name" value="PROKAR_LIPOPROTEIN"/>
    <property type="match status" value="1"/>
</dbReference>
<comment type="similarity">
    <text evidence="1">Belongs to the bacterial solute-binding protein 1 family.</text>
</comment>
<dbReference type="Proteomes" id="UP000198666">
    <property type="component" value="Unassembled WGS sequence"/>
</dbReference>
<dbReference type="InterPro" id="IPR006059">
    <property type="entry name" value="SBP"/>
</dbReference>
<organism evidence="5 6">
    <name type="scientific">Terribacillus halophilus</name>
    <dbReference type="NCBI Taxonomy" id="361279"/>
    <lineage>
        <taxon>Bacteria</taxon>
        <taxon>Bacillati</taxon>
        <taxon>Bacillota</taxon>
        <taxon>Bacilli</taxon>
        <taxon>Bacillales</taxon>
        <taxon>Bacillaceae</taxon>
        <taxon>Terribacillus</taxon>
    </lineage>
</organism>
<dbReference type="STRING" id="361279.SAMN05421663_10289"/>
<name>A0A1G6KPN0_9BACI</name>
<dbReference type="GO" id="GO:0015768">
    <property type="term" value="P:maltose transport"/>
    <property type="evidence" value="ECO:0007669"/>
    <property type="project" value="TreeGrafter"/>
</dbReference>
<keyword evidence="3 4" id="KW-0732">Signal</keyword>
<reference evidence="6" key="1">
    <citation type="submission" date="2016-10" db="EMBL/GenBank/DDBJ databases">
        <authorList>
            <person name="Varghese N."/>
            <person name="Submissions S."/>
        </authorList>
    </citation>
    <scope>NUCLEOTIDE SEQUENCE [LARGE SCALE GENOMIC DNA]</scope>
    <source>
        <strain evidence="6">DSM 21620</strain>
    </source>
</reference>
<evidence type="ECO:0000313" key="6">
    <source>
        <dbReference type="Proteomes" id="UP000198666"/>
    </source>
</evidence>
<dbReference type="Pfam" id="PF13416">
    <property type="entry name" value="SBP_bac_8"/>
    <property type="match status" value="1"/>
</dbReference>
<dbReference type="GO" id="GO:1901982">
    <property type="term" value="F:maltose binding"/>
    <property type="evidence" value="ECO:0007669"/>
    <property type="project" value="TreeGrafter"/>
</dbReference>
<dbReference type="GO" id="GO:0055052">
    <property type="term" value="C:ATP-binding cassette (ABC) transporter complex, substrate-binding subunit-containing"/>
    <property type="evidence" value="ECO:0007669"/>
    <property type="project" value="TreeGrafter"/>
</dbReference>
<dbReference type="SUPFAM" id="SSF53850">
    <property type="entry name" value="Periplasmic binding protein-like II"/>
    <property type="match status" value="1"/>
</dbReference>
<dbReference type="PANTHER" id="PTHR30061">
    <property type="entry name" value="MALTOSE-BINDING PERIPLASMIC PROTEIN"/>
    <property type="match status" value="1"/>
</dbReference>
<feature type="signal peptide" evidence="4">
    <location>
        <begin position="1"/>
        <end position="21"/>
    </location>
</feature>
<evidence type="ECO:0000256" key="1">
    <source>
        <dbReference type="ARBA" id="ARBA00008520"/>
    </source>
</evidence>
<evidence type="ECO:0000313" key="5">
    <source>
        <dbReference type="EMBL" id="SDC32857.1"/>
    </source>
</evidence>
<evidence type="ECO:0000256" key="4">
    <source>
        <dbReference type="SAM" id="SignalP"/>
    </source>
</evidence>
<dbReference type="AlphaFoldDB" id="A0A1G6KPN0"/>
<accession>A0A1G6KPN0</accession>
<gene>
    <name evidence="5" type="ORF">SAMN05421663_10289</name>
</gene>
<dbReference type="GO" id="GO:0042956">
    <property type="term" value="P:maltodextrin transmembrane transport"/>
    <property type="evidence" value="ECO:0007669"/>
    <property type="project" value="TreeGrafter"/>
</dbReference>
<keyword evidence="2" id="KW-0813">Transport</keyword>
<feature type="chain" id="PRO_5038596315" evidence="4">
    <location>
        <begin position="22"/>
        <end position="422"/>
    </location>
</feature>
<dbReference type="PANTHER" id="PTHR30061:SF50">
    <property type="entry name" value="MALTOSE_MALTODEXTRIN-BINDING PERIPLASMIC PROTEIN"/>
    <property type="match status" value="1"/>
</dbReference>
<evidence type="ECO:0000256" key="2">
    <source>
        <dbReference type="ARBA" id="ARBA00022448"/>
    </source>
</evidence>
<sequence length="422" mass="45847">MKRKRLLLGLVSGLMTGVLLTGCGPQESGSDGSESEKSDKLVIWEDKEKAIGIEEAVAEFEKEHDVTVEIVEKNYAQQLEDLRLDGPAGSGPDVFTMPGDQMGSAVAEGLVKEIAVDETLQSVYTESAMQSQMVEGKVYGLPKAVETTMLYYNKALISEEELPEDLEGWFNYSKEVRQGEQYGLLALFDQTYYANSVLSGYGGYVFGKNSDGTFNPEDIGLNNEGAVEGANEIKRFYDEGLFPSGLVGEQGINVIESLFTEGKAAAIISGPWNLEPFETAGVDYGIASLPKLSNGENMRAFIGVKSYNVSTFSKNAELAEELVKYLSSEEVSKIRYEKTKEVPAVKALAEDQEVMESDASKAIAEQSQFSDLTPGIPEMNEVWKPTDAALQTIATGKSEPQEALDQAVKSIKGQIEANHGGK</sequence>
<protein>
    <submittedName>
        <fullName evidence="5">Arabinogalactan oligomer / maltooligosaccharide transport system substrate-binding protein</fullName>
    </submittedName>
</protein>
<evidence type="ECO:0000256" key="3">
    <source>
        <dbReference type="ARBA" id="ARBA00022729"/>
    </source>
</evidence>
<dbReference type="Gene3D" id="3.40.190.10">
    <property type="entry name" value="Periplasmic binding protein-like II"/>
    <property type="match status" value="2"/>
</dbReference>
<keyword evidence="6" id="KW-1185">Reference proteome</keyword>